<dbReference type="InterPro" id="IPR042099">
    <property type="entry name" value="ANL_N_sf"/>
</dbReference>
<dbReference type="PROSITE" id="PS00012">
    <property type="entry name" value="PHOSPHOPANTETHEINE"/>
    <property type="match status" value="3"/>
</dbReference>
<dbReference type="Gene3D" id="3.40.50.980">
    <property type="match status" value="4"/>
</dbReference>
<dbReference type="NCBIfam" id="NF003417">
    <property type="entry name" value="PRK04813.1"/>
    <property type="match status" value="3"/>
</dbReference>
<dbReference type="InterPro" id="IPR029058">
    <property type="entry name" value="AB_hydrolase_fold"/>
</dbReference>
<dbReference type="Gene3D" id="3.30.559.10">
    <property type="entry name" value="Chloramphenicol acetyltransferase-like domain"/>
    <property type="match status" value="4"/>
</dbReference>
<feature type="region of interest" description="Disordered" evidence="4">
    <location>
        <begin position="2711"/>
        <end position="2737"/>
    </location>
</feature>
<dbReference type="NCBIfam" id="TIGR01733">
    <property type="entry name" value="AA-adenyl-dom"/>
    <property type="match status" value="3"/>
</dbReference>
<feature type="region of interest" description="Disordered" evidence="4">
    <location>
        <begin position="1981"/>
        <end position="2003"/>
    </location>
</feature>
<name>C6WLM9_ACTMD</name>
<feature type="region of interest" description="Disordered" evidence="4">
    <location>
        <begin position="526"/>
        <end position="591"/>
    </location>
</feature>
<feature type="compositionally biased region" description="Low complexity" evidence="4">
    <location>
        <begin position="571"/>
        <end position="583"/>
    </location>
</feature>
<accession>C6WLM9</accession>
<feature type="domain" description="Carrier" evidence="5">
    <location>
        <begin position="591"/>
        <end position="666"/>
    </location>
</feature>
<dbReference type="InterPro" id="IPR020806">
    <property type="entry name" value="PKS_PP-bd"/>
</dbReference>
<evidence type="ECO:0000256" key="1">
    <source>
        <dbReference type="ARBA" id="ARBA00001957"/>
    </source>
</evidence>
<dbReference type="Pfam" id="PF13193">
    <property type="entry name" value="AMP-binding_C"/>
    <property type="match status" value="2"/>
</dbReference>
<dbReference type="PROSITE" id="PS00455">
    <property type="entry name" value="AMP_BINDING"/>
    <property type="match status" value="3"/>
</dbReference>
<dbReference type="FunFam" id="1.10.1200.10:FF:000005">
    <property type="entry name" value="Nonribosomal peptide synthetase 1"/>
    <property type="match status" value="1"/>
</dbReference>
<dbReference type="Pfam" id="PF00668">
    <property type="entry name" value="Condensation"/>
    <property type="match status" value="4"/>
</dbReference>
<evidence type="ECO:0000256" key="3">
    <source>
        <dbReference type="ARBA" id="ARBA00022553"/>
    </source>
</evidence>
<feature type="compositionally biased region" description="Acidic residues" evidence="4">
    <location>
        <begin position="1617"/>
        <end position="1633"/>
    </location>
</feature>
<proteinExistence type="predicted"/>
<dbReference type="InterPro" id="IPR045851">
    <property type="entry name" value="AMP-bd_C_sf"/>
</dbReference>
<dbReference type="OrthoDB" id="3700389at2"/>
<dbReference type="InterPro" id="IPR000873">
    <property type="entry name" value="AMP-dep_synth/lig_dom"/>
</dbReference>
<feature type="compositionally biased region" description="Basic and acidic residues" evidence="4">
    <location>
        <begin position="1981"/>
        <end position="1997"/>
    </location>
</feature>
<dbReference type="InterPro" id="IPR025110">
    <property type="entry name" value="AMP-bd_C"/>
</dbReference>
<dbReference type="PANTHER" id="PTHR45527">
    <property type="entry name" value="NONRIBOSOMAL PEPTIDE SYNTHETASE"/>
    <property type="match status" value="1"/>
</dbReference>
<feature type="region of interest" description="Disordered" evidence="4">
    <location>
        <begin position="1617"/>
        <end position="1637"/>
    </location>
</feature>
<dbReference type="Gene3D" id="3.40.50.12780">
    <property type="entry name" value="N-terminal domain of ligase-like"/>
    <property type="match status" value="1"/>
</dbReference>
<evidence type="ECO:0000313" key="6">
    <source>
        <dbReference type="EMBL" id="ACU38422.1"/>
    </source>
</evidence>
<evidence type="ECO:0000313" key="7">
    <source>
        <dbReference type="Proteomes" id="UP000002213"/>
    </source>
</evidence>
<dbReference type="HOGENOM" id="CLU_224497_0_0_11"/>
<protein>
    <submittedName>
        <fullName evidence="6">Amino acid adenylation domain protein</fullName>
    </submittedName>
</protein>
<reference evidence="6 7" key="1">
    <citation type="journal article" date="2009" name="Stand. Genomic Sci.">
        <title>Complete genome sequence of Actinosynnema mirum type strain (101).</title>
        <authorList>
            <person name="Land M."/>
            <person name="Lapidus A."/>
            <person name="Mayilraj S."/>
            <person name="Chen F."/>
            <person name="Copeland A."/>
            <person name="Del Rio T.G."/>
            <person name="Nolan M."/>
            <person name="Lucas S."/>
            <person name="Tice H."/>
            <person name="Cheng J.F."/>
            <person name="Chertkov O."/>
            <person name="Bruce D."/>
            <person name="Goodwin L."/>
            <person name="Pitluck S."/>
            <person name="Rohde M."/>
            <person name="Goker M."/>
            <person name="Pati A."/>
            <person name="Ivanova N."/>
            <person name="Mavromatis K."/>
            <person name="Chen A."/>
            <person name="Palaniappan K."/>
            <person name="Hauser L."/>
            <person name="Chang Y.J."/>
            <person name="Jeffries C.C."/>
            <person name="Brettin T."/>
            <person name="Detter J.C."/>
            <person name="Han C."/>
            <person name="Chain P."/>
            <person name="Tindall B.J."/>
            <person name="Bristow J."/>
            <person name="Eisen J.A."/>
            <person name="Markowitz V."/>
            <person name="Hugenholtz P."/>
            <person name="Kyrpides N.C."/>
            <person name="Klenk H.P."/>
        </authorList>
    </citation>
    <scope>NUCLEOTIDE SEQUENCE [LARGE SCALE GENOMIC DNA]</scope>
    <source>
        <strain evidence="7">ATCC 29888 / DSM 43827 / JCM 3225 / NBRC 14064 / NCIMB 13271 / NRRL B-12336 / IMRU 3971 / 101</strain>
    </source>
</reference>
<keyword evidence="2" id="KW-0596">Phosphopantetheine</keyword>
<sequence length="3681" mass="386916">MRDSEEWERGARVDHGPGGLWRSIAAVLAGGGARAAVVRGARSLSFAELDARTSALAGRLRAAGVGAERPVAVLAEDGVDQVVACLAVFRAGGVYLPVDPAWPAGRRAAVLADAGPAAVVVGGALDGGVAGAGALHAGAPGAGSTDAVLAAEAPVLPVHVGDDEGAEGVPWPEPERDQAAYLVYTSGSTGRPKGVLVTHGALANRMLWWQGEHPLGPDDVLMATASPAFDIAVWELLAAFVGGARLVIAEHRLRGVVPHLPELMTDHRVTVAHFVPSVLEELLGWMADGGRVGLRLVVCGGEAVPPSQRDRLLALSGARMVHAYGPTETTITVVHDECRADDPAPGLPLGRPMHNAAVAVVDADGRRAPVGVAGELVVGGVPLARGYLGRPGETAARFVPDWLGLGPAGGRVYRTGDRARRLPDGRIEFLGRVDDEFKVRGHRVDPAEIESLLHQHPLVGRAAVRLADGAHVVAYLQGSADPAELRAHLADRLPLAVIPTRWVRLDRFPLTPNGKVDYAALPAAPARANGQDGQGGQGNQHGPDGPDSPDSPDGRGDQVSRHDPDDPNHPNGQGSQNGSHGQSGLPGPHGRATTALERELAELWARDLGLDAVGVSDDFLALGGHSLLATRTAAAAWRRRRVRLSPADVLSARTVAALARRIEELAVSAPEPAAATADEAPAELPLTSAQERILFEEEFLGGPGLFTVPVPTRWRGPVRVPELRTALDALVRRHPVLRAALADDGGPVRLVLHEAAPVPLVVEDLRALAPAAREARVVAAGEEAAAEPFDLHRPPLLRARLLRLADEEHVFLPVLHHLVCDRWSMRLLAEDLRELYASALDGRAPRLGPAASPVAVPRAGSGHDLDHWLRRLDGAALDGDLAVGPRHRADHGHRAGRVLRLLPAERTAALNALCAARGVTPFVVLLAAFQVLLHRFSDSDDVVVAVPVDGRDAPGAYDVVTMLVNTVPLRADLRGDPRFSDVLDRARDEAREAVAHQAAPMGRLAGALGLRRGAGHHSLMRHMLVWEDSLGVPVELPGVVAEPMRPPSHTTAFDLTLIARAVPDGVDLELEFNHDVLDAASAALVADGFTALVDHVLADPDVRIGRTRLTGAPVEPVLAGPVAPPAPPVLRLVRDAAARRPDAPAVVDGEVVTGYAELVRRADAVAARIRAAGGGPGDVVGVCLPRSTDLVAALLGVLAAGRAFLPLSPEDPDDRITRQLDLGGARLVIAADPDRFAADRFAGVTAVSPLVPAEGAGEAPLAPLPEPLPGDAAYVIFTSGSTGEPKGVVVEHRALADHVRWAVGEYGLTAGDRALQFCAVAFDVLVEEVLPTLASGAAVVLRDEESATSAQALVELCAARGVTVANLPTGYWERLVAAFDEDGTALPPSVRLVVIGGQQVDRSAVERWHRLPNPVRLVNAYGPTEMTIGATAADLVPGGGVPIGGPTENTRAYLLDRYLAPVPDGVVAELYLAGSGLARGYSRRPGLTGERFLPDPFAGGGQRMYRTGDLAVRRDGALHFIGRVDRQVKVRGHRIELDEVESALTAAPGVAEAAVLLRGGRLVAHVAAPPEVDGAGLRAHLAGRLPAFMVPSVVVVSRALPRTSTGKVDRNALTAEPDEPADLALPGDDEPGDERERATSALWAQVLGVARVGVRDSFFDLGGHSLLAMDLVRRMHGQGYRRLRVPDLFEHPTIEALAPWADDAPTATGTGATEPGATGPSVAGPGVAAPGAAPGVVAPNATVPGVAAPGAVPDATAPDATAPGAVVPGAVPSSAVPSSPVPPPVPDSAPLSWAQLGIWAHAAVSGSRTFHLPVVLRLSGPLSESDLAGATAALTARHDLLRSALADGPEGPEWRPARNAPVPLGVLDAPAPDLAERIAELVAEPFDLRAAPPVRWTLLRLGPDDAALVVVLHHIAGDGWSAGLLVRELAELYAARTGRRPAALPPAPSFLALAAADRSAPPDRDGLAFWTEALRGAPDRMDLPADRLPAEPRDPGRHRARVPLPPATASALAELARRERATPFMVLLAGVQAWLARCCRQSDVVVGAPVADRDDDVAAGVLGPLVNVLPVRVRVDPARSFAGQVARTRAAVLAVFEHRSTPTQQIVRHLGLSGRGLSHVVFDLDEAAEPETTAFGGVTARTVPQTPALGAFDLEVTARQGRDGLSVELRAAADLFGQAGVEHLAAALARLLTGVAERPDAPLRSIDLLGDDERRRLLVGLNARHRPERPEGVLALVADWVARTPDATAVTAPTDRLTYRELDALSDGVAGWLRDRGLPAEGLVATRLGRCLELPAVVLGIWKAGGAYVPLDPAQPAERHRRILADCRPRAVVADRDDPVFGDTPLLTVADLRPGAPAPVRPPEPDRLAYVAYTSGSTGEPKGVQCAHHGLANQLMWSRRAYPLNPGEALAQVAAVGFDISLWELLHPLTSGGRLVVLDQERHGDVVAIAELVAAERVVVLHLVPTLLEHYLDEGPADSLRHVVCGGERLSPGLPARFAARTPAALNHTYGPTEASIIVTHWRSPDPAPDAVSLGAPLPGARVYLLDPHGQPVPVGVVGELVLGGEVLARGYLGRPGATAERFLPDPFSDVPGARAYRTGDLARHRPDGGLEFVGRADRQVKILGVRVEPHEVETALVANPAVAACAVLPREDARGAVGLVGYLVPADRDADPGQLRAEVGRALRERLPRAMVPSRLVVLEALPVGPTGKLDVGALPEPDEAPAPLPAPSPTGPGTAAERDLAAIWAQVLPVPGDRVIGPQDNFFELGGDSVSAIRVVARARAAGLRVELGRVLRAGSLAELAASASPVEAPVAVRPAPPDARLWLTPAQRRFLATAVPGHFNQAVLTEPAERVDPEALRAALQAVAAHHDAFRLRPVRADGRRQDHAVLAPRTDDLVVVLTAGAPFHDDSADELAAPAHRAVDVDRGPLLAALLAERPDGGQVVLLTAHHLAIDTASWETVLSDLDIAYRQVARGEQVVLPTPITPFADLARALPAFTARLDTPAQRAHWHDQLADLPPLPGATGGGTGVGSVLLALGEPATRALTAAASRHRLRVDELLLAALVRVIARWTGSPRVGLLREAHGRSGPPDWPDLTGTVGWLTAVYPVRVDLPADEPLAALHAVREALGAVPDGGVGYGLLHPDPEAEPDLVVNYLGATTGGPGSGLFVRAARQAIGGYAAGQAAVRGVEVIAGIDERGLWVEWLHDRERFPESTVDSLAEGLRVALAELVPPLEGPFGVAAVPTDFPAARVPGDRLRAVLAARSGVRDVLPLSPAQQGMLAWHLARPGSVAYHTQILFAADGDVDEARLRAAWQRVVDRTDVFRTAFVHTGLEEPVQVVGASPPVDWRGHAGAGPDEVLAADRDEPFDLSAPGQQRWHWIDGGATGRWLLWSHHHILLDGWSLPLVLADVAAAYTAGPAWAPPRRPGYGAYLSWLSTRDEEAGAAFWRGRLAGATPTRLGRAGTPGAASLVTADLPEAATRALTGLAERSRATLHSVVLAAWSLVLGLRCASDDVVFGVVMSLRPDEIPDSERLVGLCLNTVPLRVRVDADGELPELFRRIQQDLVEGYQHAAHPLGRVRGWAGAPDALFDSIVVFENYPGDRTGQALGADGALRVVRAVESTEFAVSLTVLPDERLTFELTHLSHALTSAEAGELVRRLARLLERIAESGGPEGRRNP</sequence>
<gene>
    <name evidence="6" type="ordered locus">Amir_4589</name>
</gene>
<dbReference type="PANTHER" id="PTHR45527:SF1">
    <property type="entry name" value="FATTY ACID SYNTHASE"/>
    <property type="match status" value="1"/>
</dbReference>
<dbReference type="GO" id="GO:0008610">
    <property type="term" value="P:lipid biosynthetic process"/>
    <property type="evidence" value="ECO:0007669"/>
    <property type="project" value="UniProtKB-ARBA"/>
</dbReference>
<feature type="compositionally biased region" description="Basic and acidic residues" evidence="4">
    <location>
        <begin position="552"/>
        <end position="568"/>
    </location>
</feature>
<dbReference type="Pfam" id="PF00550">
    <property type="entry name" value="PP-binding"/>
    <property type="match status" value="3"/>
</dbReference>
<dbReference type="SUPFAM" id="SSF56801">
    <property type="entry name" value="Acetyl-CoA synthetase-like"/>
    <property type="match status" value="3"/>
</dbReference>
<dbReference type="Pfam" id="PF00501">
    <property type="entry name" value="AMP-binding"/>
    <property type="match status" value="3"/>
</dbReference>
<dbReference type="GO" id="GO:0005737">
    <property type="term" value="C:cytoplasm"/>
    <property type="evidence" value="ECO:0007669"/>
    <property type="project" value="TreeGrafter"/>
</dbReference>
<evidence type="ECO:0000256" key="4">
    <source>
        <dbReference type="SAM" id="MobiDB-lite"/>
    </source>
</evidence>
<dbReference type="InterPro" id="IPR023213">
    <property type="entry name" value="CAT-like_dom_sf"/>
</dbReference>
<dbReference type="KEGG" id="ami:Amir_4589"/>
<feature type="region of interest" description="Disordered" evidence="4">
    <location>
        <begin position="1699"/>
        <end position="1726"/>
    </location>
</feature>
<dbReference type="InterPro" id="IPR036736">
    <property type="entry name" value="ACP-like_sf"/>
</dbReference>
<evidence type="ECO:0000259" key="5">
    <source>
        <dbReference type="PROSITE" id="PS50075"/>
    </source>
</evidence>
<dbReference type="STRING" id="446462.Amir_4589"/>
<dbReference type="Gene3D" id="3.40.50.1820">
    <property type="entry name" value="alpha/beta hydrolase"/>
    <property type="match status" value="1"/>
</dbReference>
<dbReference type="InterPro" id="IPR001242">
    <property type="entry name" value="Condensation_dom"/>
</dbReference>
<dbReference type="eggNOG" id="COG1020">
    <property type="taxonomic scope" value="Bacteria"/>
</dbReference>
<evidence type="ECO:0000256" key="2">
    <source>
        <dbReference type="ARBA" id="ARBA00022450"/>
    </source>
</evidence>
<comment type="cofactor">
    <cofactor evidence="1">
        <name>pantetheine 4'-phosphate</name>
        <dbReference type="ChEBI" id="CHEBI:47942"/>
    </cofactor>
</comment>
<dbReference type="InterPro" id="IPR010071">
    <property type="entry name" value="AA_adenyl_dom"/>
</dbReference>
<feature type="domain" description="Carrier" evidence="5">
    <location>
        <begin position="1630"/>
        <end position="1705"/>
    </location>
</feature>
<dbReference type="InterPro" id="IPR020845">
    <property type="entry name" value="AMP-binding_CS"/>
</dbReference>
<organism evidence="6 7">
    <name type="scientific">Actinosynnema mirum (strain ATCC 29888 / DSM 43827 / JCM 3225 / NBRC 14064 / NCIMB 13271 / NRRL B-12336 / IMRU 3971 / 101)</name>
    <dbReference type="NCBI Taxonomy" id="446462"/>
    <lineage>
        <taxon>Bacteria</taxon>
        <taxon>Bacillati</taxon>
        <taxon>Actinomycetota</taxon>
        <taxon>Actinomycetes</taxon>
        <taxon>Pseudonocardiales</taxon>
        <taxon>Pseudonocardiaceae</taxon>
        <taxon>Actinosynnema</taxon>
    </lineage>
</organism>
<dbReference type="InterPro" id="IPR009081">
    <property type="entry name" value="PP-bd_ACP"/>
</dbReference>
<dbReference type="GO" id="GO:0031177">
    <property type="term" value="F:phosphopantetheine binding"/>
    <property type="evidence" value="ECO:0007669"/>
    <property type="project" value="InterPro"/>
</dbReference>
<dbReference type="SUPFAM" id="SSF47336">
    <property type="entry name" value="ACP-like"/>
    <property type="match status" value="3"/>
</dbReference>
<dbReference type="Gene3D" id="1.10.1200.10">
    <property type="entry name" value="ACP-like"/>
    <property type="match status" value="2"/>
</dbReference>
<dbReference type="RefSeq" id="WP_015803309.1">
    <property type="nucleotide sequence ID" value="NC_013093.1"/>
</dbReference>
<feature type="domain" description="Carrier" evidence="5">
    <location>
        <begin position="2733"/>
        <end position="2810"/>
    </location>
</feature>
<dbReference type="InterPro" id="IPR006162">
    <property type="entry name" value="Ppantetheine_attach_site"/>
</dbReference>
<dbReference type="PROSITE" id="PS50075">
    <property type="entry name" value="CARRIER"/>
    <property type="match status" value="3"/>
</dbReference>
<dbReference type="GO" id="GO:0044550">
    <property type="term" value="P:secondary metabolite biosynthetic process"/>
    <property type="evidence" value="ECO:0007669"/>
    <property type="project" value="TreeGrafter"/>
</dbReference>
<keyword evidence="7" id="KW-1185">Reference proteome</keyword>
<dbReference type="CDD" id="cd05930">
    <property type="entry name" value="A_NRPS"/>
    <property type="match status" value="2"/>
</dbReference>
<dbReference type="GO" id="GO:0003824">
    <property type="term" value="F:catalytic activity"/>
    <property type="evidence" value="ECO:0007669"/>
    <property type="project" value="InterPro"/>
</dbReference>
<dbReference type="SUPFAM" id="SSF52777">
    <property type="entry name" value="CoA-dependent acyltransferases"/>
    <property type="match status" value="8"/>
</dbReference>
<dbReference type="EMBL" id="CP001630">
    <property type="protein sequence ID" value="ACU38422.1"/>
    <property type="molecule type" value="Genomic_DNA"/>
</dbReference>
<dbReference type="GO" id="GO:0043041">
    <property type="term" value="P:amino acid activation for nonribosomal peptide biosynthetic process"/>
    <property type="evidence" value="ECO:0007669"/>
    <property type="project" value="TreeGrafter"/>
</dbReference>
<dbReference type="Gene3D" id="2.30.38.10">
    <property type="entry name" value="Luciferase, Domain 3"/>
    <property type="match status" value="2"/>
</dbReference>
<dbReference type="SMART" id="SM00823">
    <property type="entry name" value="PKS_PP"/>
    <property type="match status" value="3"/>
</dbReference>
<feature type="compositionally biased region" description="Pro residues" evidence="4">
    <location>
        <begin position="2722"/>
        <end position="2732"/>
    </location>
</feature>
<keyword evidence="3" id="KW-0597">Phosphoprotein</keyword>
<dbReference type="Gene3D" id="3.30.300.30">
    <property type="match status" value="3"/>
</dbReference>
<dbReference type="Proteomes" id="UP000002213">
    <property type="component" value="Chromosome"/>
</dbReference>
<dbReference type="Gene3D" id="3.30.559.30">
    <property type="entry name" value="Nonribosomal peptide synthetase, condensation domain"/>
    <property type="match status" value="4"/>
</dbReference>